<dbReference type="Proteomes" id="UP001226720">
    <property type="component" value="Unassembled WGS sequence"/>
</dbReference>
<sequence>MGWGDELKSFWKEQALSLLNRTEHSRLGTRPADEEEAAARYMNQCKKRGASVIRIQNRGILLGKKNLVHTQIYDYLLHHQYLIKQGDKIYQEERLEKRLAKMEEGALVLDRSVETDGNATEANESGNDNTFSRSKGSYYDRLSAVKYAERWWDDHNPAYQSFDVDCTNFISQCLHAGKAPMRGYPDRTKGWWMQGKSWSYSWTVAHALRWHLSGSKSGLRAREVSQADDLVPGDVICYDFDGDGRFEHTTFVVDQDEKGHPLVNAHTMNSRLRYWAYEDSTAWTPDIKYKFFHIED</sequence>
<dbReference type="InterPro" id="IPR024301">
    <property type="entry name" value="Amidase_6"/>
</dbReference>
<comment type="caution">
    <text evidence="2">The sequence shown here is derived from an EMBL/GenBank/DDBJ whole genome shotgun (WGS) entry which is preliminary data.</text>
</comment>
<accession>A0ABU0K5U3</accession>
<evidence type="ECO:0000313" key="3">
    <source>
        <dbReference type="Proteomes" id="UP001226720"/>
    </source>
</evidence>
<dbReference type="PANTHER" id="PTHR40032:SF1">
    <property type="entry name" value="EXPORTED PROTEIN"/>
    <property type="match status" value="1"/>
</dbReference>
<dbReference type="EMBL" id="JAUSWM010000009">
    <property type="protein sequence ID" value="MDQ0484730.1"/>
    <property type="molecule type" value="Genomic_DNA"/>
</dbReference>
<dbReference type="GeneID" id="301328962"/>
<dbReference type="Pfam" id="PF12671">
    <property type="entry name" value="Amidase_6"/>
    <property type="match status" value="1"/>
</dbReference>
<feature type="domain" description="Putative amidase" evidence="1">
    <location>
        <begin position="139"/>
        <end position="290"/>
    </location>
</feature>
<organism evidence="2 3">
    <name type="scientific">Guptibacillus hwajinpoensis</name>
    <dbReference type="NCBI Taxonomy" id="208199"/>
    <lineage>
        <taxon>Bacteria</taxon>
        <taxon>Bacillati</taxon>
        <taxon>Bacillota</taxon>
        <taxon>Bacilli</taxon>
        <taxon>Bacillales</taxon>
        <taxon>Guptibacillaceae</taxon>
        <taxon>Guptibacillus</taxon>
    </lineage>
</organism>
<dbReference type="PANTHER" id="PTHR40032">
    <property type="entry name" value="EXPORTED PROTEIN-RELATED"/>
    <property type="match status" value="1"/>
</dbReference>
<name>A0ABU0K5U3_9BACL</name>
<evidence type="ECO:0000313" key="2">
    <source>
        <dbReference type="EMBL" id="MDQ0484730.1"/>
    </source>
</evidence>
<dbReference type="RefSeq" id="WP_301553128.1">
    <property type="nucleotide sequence ID" value="NZ_JAQRMZ010000017.1"/>
</dbReference>
<keyword evidence="3" id="KW-1185">Reference proteome</keyword>
<evidence type="ECO:0000259" key="1">
    <source>
        <dbReference type="Pfam" id="PF12671"/>
    </source>
</evidence>
<reference evidence="2" key="1">
    <citation type="submission" date="2023-07" db="EMBL/GenBank/DDBJ databases">
        <title>Genomic Encyclopedia of Type Strains, Phase IV (KMG-IV): sequencing the most valuable type-strain genomes for metagenomic binning, comparative biology and taxonomic classification.</title>
        <authorList>
            <person name="Goeker M."/>
        </authorList>
    </citation>
    <scope>NUCLEOTIDE SEQUENCE [LARGE SCALE GENOMIC DNA]</scope>
    <source>
        <strain evidence="2">JSM 076093</strain>
    </source>
</reference>
<gene>
    <name evidence="2" type="ORF">QO000_003716</name>
</gene>
<proteinExistence type="predicted"/>
<protein>
    <recommendedName>
        <fullName evidence="1">Putative amidase domain-containing protein</fullName>
    </recommendedName>
</protein>